<dbReference type="PROSITE" id="PS00141">
    <property type="entry name" value="ASP_PROTEASE"/>
    <property type="match status" value="1"/>
</dbReference>
<name>A0A0C2GF75_9BILA</name>
<keyword evidence="4" id="KW-0378">Hydrolase</keyword>
<dbReference type="EMBL" id="KN736736">
    <property type="protein sequence ID" value="KIH55791.1"/>
    <property type="molecule type" value="Genomic_DNA"/>
</dbReference>
<protein>
    <submittedName>
        <fullName evidence="7">Aspartyl protease</fullName>
    </submittedName>
</protein>
<sequence>MRSEKNNGAMTTHSLQLENINDRDDLGSFTSTSEKAPRMRSSETQEIEHLDKRLERAITAFPECFAKTPMLYLQAQLNGREILALIDTGAQASIISNEATEKCRMTVAVDKRFCVFANGVGGTRSSLGRILAC</sequence>
<evidence type="ECO:0000259" key="6">
    <source>
        <dbReference type="PROSITE" id="PS50175"/>
    </source>
</evidence>
<dbReference type="InterPro" id="IPR001995">
    <property type="entry name" value="Peptidase_A2_cat"/>
</dbReference>
<evidence type="ECO:0000313" key="8">
    <source>
        <dbReference type="Proteomes" id="UP000054047"/>
    </source>
</evidence>
<comment type="similarity">
    <text evidence="1">Belongs to the DDI1 family.</text>
</comment>
<dbReference type="SUPFAM" id="SSF50630">
    <property type="entry name" value="Acid proteases"/>
    <property type="match status" value="1"/>
</dbReference>
<evidence type="ECO:0000256" key="2">
    <source>
        <dbReference type="ARBA" id="ARBA00022670"/>
    </source>
</evidence>
<feature type="region of interest" description="Disordered" evidence="5">
    <location>
        <begin position="1"/>
        <end position="46"/>
    </location>
</feature>
<feature type="compositionally biased region" description="Polar residues" evidence="5">
    <location>
        <begin position="1"/>
        <end position="19"/>
    </location>
</feature>
<dbReference type="OrthoDB" id="1047367at2759"/>
<proteinExistence type="inferred from homology"/>
<reference evidence="7 8" key="1">
    <citation type="submission" date="2013-12" db="EMBL/GenBank/DDBJ databases">
        <title>Draft genome of the parsitic nematode Ancylostoma duodenale.</title>
        <authorList>
            <person name="Mitreva M."/>
        </authorList>
    </citation>
    <scope>NUCLEOTIDE SEQUENCE [LARGE SCALE GENOMIC DNA]</scope>
    <source>
        <strain evidence="7 8">Zhejiang</strain>
    </source>
</reference>
<evidence type="ECO:0000256" key="4">
    <source>
        <dbReference type="ARBA" id="ARBA00022801"/>
    </source>
</evidence>
<dbReference type="PANTHER" id="PTHR12917">
    <property type="entry name" value="ASPARTYL PROTEASE DDI-RELATED"/>
    <property type="match status" value="1"/>
</dbReference>
<dbReference type="Gene3D" id="2.40.70.10">
    <property type="entry name" value="Acid Proteases"/>
    <property type="match status" value="1"/>
</dbReference>
<dbReference type="PANTHER" id="PTHR12917:SF1">
    <property type="entry name" value="AT13091P"/>
    <property type="match status" value="1"/>
</dbReference>
<gene>
    <name evidence="7" type="ORF">ANCDUO_14045</name>
</gene>
<organism evidence="7 8">
    <name type="scientific">Ancylostoma duodenale</name>
    <dbReference type="NCBI Taxonomy" id="51022"/>
    <lineage>
        <taxon>Eukaryota</taxon>
        <taxon>Metazoa</taxon>
        <taxon>Ecdysozoa</taxon>
        <taxon>Nematoda</taxon>
        <taxon>Chromadorea</taxon>
        <taxon>Rhabditida</taxon>
        <taxon>Rhabditina</taxon>
        <taxon>Rhabditomorpha</taxon>
        <taxon>Strongyloidea</taxon>
        <taxon>Ancylostomatidae</taxon>
        <taxon>Ancylostomatinae</taxon>
        <taxon>Ancylostoma</taxon>
    </lineage>
</organism>
<keyword evidence="2 7" id="KW-0645">Protease</keyword>
<accession>A0A0C2GF75</accession>
<dbReference type="Proteomes" id="UP000054047">
    <property type="component" value="Unassembled WGS sequence"/>
</dbReference>
<evidence type="ECO:0000256" key="5">
    <source>
        <dbReference type="SAM" id="MobiDB-lite"/>
    </source>
</evidence>
<dbReference type="InterPro" id="IPR021109">
    <property type="entry name" value="Peptidase_aspartic_dom_sf"/>
</dbReference>
<evidence type="ECO:0000256" key="3">
    <source>
        <dbReference type="ARBA" id="ARBA00022750"/>
    </source>
</evidence>
<feature type="domain" description="Peptidase A2" evidence="6">
    <location>
        <begin position="82"/>
        <end position="122"/>
    </location>
</feature>
<dbReference type="Pfam" id="PF09668">
    <property type="entry name" value="Asp_protease"/>
    <property type="match status" value="1"/>
</dbReference>
<dbReference type="InterPro" id="IPR019103">
    <property type="entry name" value="Peptidase_aspartic_DDI1-type"/>
</dbReference>
<evidence type="ECO:0000256" key="1">
    <source>
        <dbReference type="ARBA" id="ARBA00009136"/>
    </source>
</evidence>
<dbReference type="GO" id="GO:0004190">
    <property type="term" value="F:aspartic-type endopeptidase activity"/>
    <property type="evidence" value="ECO:0007669"/>
    <property type="project" value="UniProtKB-KW"/>
</dbReference>
<feature type="compositionally biased region" description="Basic and acidic residues" evidence="5">
    <location>
        <begin position="35"/>
        <end position="46"/>
    </location>
</feature>
<dbReference type="InterPro" id="IPR001969">
    <property type="entry name" value="Aspartic_peptidase_AS"/>
</dbReference>
<dbReference type="PROSITE" id="PS50175">
    <property type="entry name" value="ASP_PROT_RETROV"/>
    <property type="match status" value="1"/>
</dbReference>
<keyword evidence="3" id="KW-0064">Aspartyl protease</keyword>
<evidence type="ECO:0000313" key="7">
    <source>
        <dbReference type="EMBL" id="KIH55791.1"/>
    </source>
</evidence>
<keyword evidence="8" id="KW-1185">Reference proteome</keyword>
<dbReference type="AlphaFoldDB" id="A0A0C2GF75"/>
<dbReference type="GO" id="GO:0006508">
    <property type="term" value="P:proteolysis"/>
    <property type="evidence" value="ECO:0007669"/>
    <property type="project" value="UniProtKB-KW"/>
</dbReference>